<evidence type="ECO:0000256" key="4">
    <source>
        <dbReference type="SAM" id="MobiDB-lite"/>
    </source>
</evidence>
<feature type="compositionally biased region" description="Low complexity" evidence="4">
    <location>
        <begin position="161"/>
        <end position="176"/>
    </location>
</feature>
<evidence type="ECO:0000256" key="1">
    <source>
        <dbReference type="ARBA" id="ARBA00023015"/>
    </source>
</evidence>
<feature type="compositionally biased region" description="Low complexity" evidence="4">
    <location>
        <begin position="445"/>
        <end position="468"/>
    </location>
</feature>
<dbReference type="InterPro" id="IPR039425">
    <property type="entry name" value="RNA_pol_sigma-70-like"/>
</dbReference>
<keyword evidence="3" id="KW-0804">Transcription</keyword>
<keyword evidence="1" id="KW-0805">Transcription regulation</keyword>
<evidence type="ECO:0000313" key="5">
    <source>
        <dbReference type="EMBL" id="CUU57216.1"/>
    </source>
</evidence>
<accession>A0A0S4QNM8</accession>
<dbReference type="PRINTS" id="PR01217">
    <property type="entry name" value="PRICHEXTENSN"/>
</dbReference>
<dbReference type="PANTHER" id="PTHR43133">
    <property type="entry name" value="RNA POLYMERASE ECF-TYPE SIGMA FACTO"/>
    <property type="match status" value="1"/>
</dbReference>
<keyword evidence="2" id="KW-0731">Sigma factor</keyword>
<reference evidence="6" key="1">
    <citation type="submission" date="2015-11" db="EMBL/GenBank/DDBJ databases">
        <authorList>
            <person name="Varghese N."/>
        </authorList>
    </citation>
    <scope>NUCLEOTIDE SEQUENCE [LARGE SCALE GENOMIC DNA]</scope>
    <source>
        <strain evidence="6">DSM 45899</strain>
    </source>
</reference>
<sequence>MNDDADLVARVRRGDRQAFNDLYNRYADDVFSMCLLILGDPTVARAAAGTAFALVARTRLNPLSDPTRLRPWLLELARGSALAWSGSPQARSVPVPHGVSPEELLDGAIVPAPTSLRTGLQRTFDRAAVAAAAAANRRAAERAGTAGPAGSARGDEATVTPLPGAAIPGNAPAFGGAPAGAPPDPRVAFTASGGGNGVGVRAVGPEDAVTLVSPSTGLPAGQLDEQATPPGDRPDDGSATGLPLLALDRALAGSNARGNGFSDFRARPTIAVAAALAVAVAGLTAVISWPTGRAELVADAGTGMVAITPTLPAGAGTLPTAAQPPVVPVDAPPSPTVAGAYTSRPATSRPTQIVREVDAPKPYTPPPSRPAPAPTPPATVQPPAPTPAPPTSQPTVPATVVPTTPPAQTPTGPSSTTPPDGNAPTPTTVPPTTTHTTPTAPPTSDPSTPTTGAPTTSTPSSSPTSSDTNRFPFPLPWATSPVPV</sequence>
<feature type="compositionally biased region" description="Low complexity" evidence="4">
    <location>
        <begin position="393"/>
        <end position="402"/>
    </location>
</feature>
<proteinExistence type="predicted"/>
<dbReference type="RefSeq" id="WP_091278606.1">
    <property type="nucleotide sequence ID" value="NZ_FAOZ01000011.1"/>
</dbReference>
<organism evidence="5 6">
    <name type="scientific">Parafrankia irregularis</name>
    <dbReference type="NCBI Taxonomy" id="795642"/>
    <lineage>
        <taxon>Bacteria</taxon>
        <taxon>Bacillati</taxon>
        <taxon>Actinomycetota</taxon>
        <taxon>Actinomycetes</taxon>
        <taxon>Frankiales</taxon>
        <taxon>Frankiaceae</taxon>
        <taxon>Parafrankia</taxon>
    </lineage>
</organism>
<evidence type="ECO:0008006" key="7">
    <source>
        <dbReference type="Google" id="ProtNLM"/>
    </source>
</evidence>
<feature type="compositionally biased region" description="Low complexity" evidence="4">
    <location>
        <begin position="141"/>
        <end position="150"/>
    </location>
</feature>
<keyword evidence="6" id="KW-1185">Reference proteome</keyword>
<dbReference type="AlphaFoldDB" id="A0A0S4QNM8"/>
<feature type="region of interest" description="Disordered" evidence="4">
    <location>
        <begin position="141"/>
        <end position="179"/>
    </location>
</feature>
<feature type="compositionally biased region" description="Pro residues" evidence="4">
    <location>
        <begin position="325"/>
        <end position="335"/>
    </location>
</feature>
<feature type="region of interest" description="Disordered" evidence="4">
    <location>
        <begin position="210"/>
        <end position="241"/>
    </location>
</feature>
<dbReference type="Gene3D" id="1.10.1740.10">
    <property type="match status" value="1"/>
</dbReference>
<feature type="compositionally biased region" description="Pro residues" evidence="4">
    <location>
        <begin position="362"/>
        <end position="392"/>
    </location>
</feature>
<dbReference type="InterPro" id="IPR013325">
    <property type="entry name" value="RNA_pol_sigma_r2"/>
</dbReference>
<evidence type="ECO:0000256" key="3">
    <source>
        <dbReference type="ARBA" id="ARBA00023163"/>
    </source>
</evidence>
<evidence type="ECO:0000313" key="6">
    <source>
        <dbReference type="Proteomes" id="UP000198802"/>
    </source>
</evidence>
<feature type="region of interest" description="Disordered" evidence="4">
    <location>
        <begin position="324"/>
        <end position="484"/>
    </location>
</feature>
<dbReference type="Proteomes" id="UP000198802">
    <property type="component" value="Unassembled WGS sequence"/>
</dbReference>
<name>A0A0S4QNM8_9ACTN</name>
<feature type="compositionally biased region" description="Low complexity" evidence="4">
    <location>
        <begin position="409"/>
        <end position="438"/>
    </location>
</feature>
<dbReference type="SUPFAM" id="SSF88946">
    <property type="entry name" value="Sigma2 domain of RNA polymerase sigma factors"/>
    <property type="match status" value="1"/>
</dbReference>
<dbReference type="PANTHER" id="PTHR43133:SF62">
    <property type="entry name" value="RNA POLYMERASE SIGMA FACTOR SIGZ"/>
    <property type="match status" value="1"/>
</dbReference>
<dbReference type="EMBL" id="FAOZ01000011">
    <property type="protein sequence ID" value="CUU57216.1"/>
    <property type="molecule type" value="Genomic_DNA"/>
</dbReference>
<dbReference type="GO" id="GO:0016987">
    <property type="term" value="F:sigma factor activity"/>
    <property type="evidence" value="ECO:0007669"/>
    <property type="project" value="UniProtKB-KW"/>
</dbReference>
<evidence type="ECO:0000256" key="2">
    <source>
        <dbReference type="ARBA" id="ARBA00023082"/>
    </source>
</evidence>
<protein>
    <recommendedName>
        <fullName evidence="7">DNA-directed RNA polymerase specialized sigma subunit, sigma24 family</fullName>
    </recommendedName>
</protein>
<gene>
    <name evidence="5" type="ORF">Ga0074812_11152</name>
</gene>
<dbReference type="GO" id="GO:0006352">
    <property type="term" value="P:DNA-templated transcription initiation"/>
    <property type="evidence" value="ECO:0007669"/>
    <property type="project" value="InterPro"/>
</dbReference>